<evidence type="ECO:0000259" key="1">
    <source>
        <dbReference type="Pfam" id="PF01323"/>
    </source>
</evidence>
<dbReference type="Proteomes" id="UP001454036">
    <property type="component" value="Unassembled WGS sequence"/>
</dbReference>
<dbReference type="GO" id="GO:0016491">
    <property type="term" value="F:oxidoreductase activity"/>
    <property type="evidence" value="ECO:0007669"/>
    <property type="project" value="InterPro"/>
</dbReference>
<reference evidence="2 3" key="1">
    <citation type="submission" date="2024-01" db="EMBL/GenBank/DDBJ databases">
        <title>The complete chloroplast genome sequence of Lithospermum erythrorhizon: insights into the phylogenetic relationship among Boraginaceae species and the maternal lineages of purple gromwells.</title>
        <authorList>
            <person name="Okada T."/>
            <person name="Watanabe K."/>
        </authorList>
    </citation>
    <scope>NUCLEOTIDE SEQUENCE [LARGE SCALE GENOMIC DNA]</scope>
</reference>
<dbReference type="InterPro" id="IPR001853">
    <property type="entry name" value="DSBA-like_thioredoxin_dom"/>
</dbReference>
<evidence type="ECO:0000313" key="3">
    <source>
        <dbReference type="Proteomes" id="UP001454036"/>
    </source>
</evidence>
<evidence type="ECO:0000313" key="2">
    <source>
        <dbReference type="EMBL" id="GAA0185888.1"/>
    </source>
</evidence>
<dbReference type="Gene3D" id="3.40.30.10">
    <property type="entry name" value="Glutaredoxin"/>
    <property type="match status" value="1"/>
</dbReference>
<dbReference type="SUPFAM" id="SSF52833">
    <property type="entry name" value="Thioredoxin-like"/>
    <property type="match status" value="1"/>
</dbReference>
<organism evidence="2 3">
    <name type="scientific">Lithospermum erythrorhizon</name>
    <name type="common">Purple gromwell</name>
    <name type="synonym">Lithospermum officinale var. erythrorhizon</name>
    <dbReference type="NCBI Taxonomy" id="34254"/>
    <lineage>
        <taxon>Eukaryota</taxon>
        <taxon>Viridiplantae</taxon>
        <taxon>Streptophyta</taxon>
        <taxon>Embryophyta</taxon>
        <taxon>Tracheophyta</taxon>
        <taxon>Spermatophyta</taxon>
        <taxon>Magnoliopsida</taxon>
        <taxon>eudicotyledons</taxon>
        <taxon>Gunneridae</taxon>
        <taxon>Pentapetalae</taxon>
        <taxon>asterids</taxon>
        <taxon>lamiids</taxon>
        <taxon>Boraginales</taxon>
        <taxon>Boraginaceae</taxon>
        <taxon>Boraginoideae</taxon>
        <taxon>Lithospermeae</taxon>
        <taxon>Lithospermum</taxon>
    </lineage>
</organism>
<dbReference type="GO" id="GO:0016740">
    <property type="term" value="F:transferase activity"/>
    <property type="evidence" value="ECO:0007669"/>
    <property type="project" value="UniProtKB-KW"/>
</dbReference>
<protein>
    <submittedName>
        <fullName evidence="2">Transferase</fullName>
    </submittedName>
</protein>
<keyword evidence="2" id="KW-0808">Transferase</keyword>
<dbReference type="CDD" id="cd03024">
    <property type="entry name" value="DsbA_FrnE"/>
    <property type="match status" value="1"/>
</dbReference>
<comment type="caution">
    <text evidence="2">The sequence shown here is derived from an EMBL/GenBank/DDBJ whole genome shotgun (WGS) entry which is preliminary data.</text>
</comment>
<accession>A0AAV3RXN8</accession>
<sequence length="240" mass="27203">MYAFSASSVFNQIPHHFRRRIMAQSAGNNNGKKLIKIDISSDTVCPWCFVGKKHLDKAIDSVKDQFDFELSWHPFFLEPSAPKEGVNKKEFYFRKYGPRFEQMTAQMTEIYRGLGYDYTISGLTGNTFDSHRLIYFAGTQGSEKQHAVVEELNIGYFTQAKYIGDREFLLECAQKAGVEGAAEFLENPENGKKEVYDELKQYSSNISGVPHFVINGKFQLSGAQPPASFLSVFQKVASQE</sequence>
<dbReference type="PANTHER" id="PTHR13887:SF41">
    <property type="entry name" value="THIOREDOXIN SUPERFAMILY PROTEIN"/>
    <property type="match status" value="1"/>
</dbReference>
<proteinExistence type="predicted"/>
<dbReference type="EMBL" id="BAABME010013165">
    <property type="protein sequence ID" value="GAA0185888.1"/>
    <property type="molecule type" value="Genomic_DNA"/>
</dbReference>
<dbReference type="Pfam" id="PF01323">
    <property type="entry name" value="DSBA"/>
    <property type="match status" value="1"/>
</dbReference>
<gene>
    <name evidence="2" type="ORF">LIER_33176</name>
</gene>
<dbReference type="AlphaFoldDB" id="A0AAV3RXN8"/>
<keyword evidence="3" id="KW-1185">Reference proteome</keyword>
<name>A0AAV3RXN8_LITER</name>
<dbReference type="InterPro" id="IPR036249">
    <property type="entry name" value="Thioredoxin-like_sf"/>
</dbReference>
<dbReference type="PANTHER" id="PTHR13887">
    <property type="entry name" value="GLUTATHIONE S-TRANSFERASE KAPPA"/>
    <property type="match status" value="1"/>
</dbReference>
<feature type="domain" description="DSBA-like thioredoxin" evidence="1">
    <location>
        <begin position="37"/>
        <end position="231"/>
    </location>
</feature>